<feature type="region of interest" description="Disordered" evidence="1">
    <location>
        <begin position="88"/>
        <end position="186"/>
    </location>
</feature>
<name>A0A1R2BMI4_9CILI</name>
<keyword evidence="2" id="KW-0732">Signal</keyword>
<evidence type="ECO:0000256" key="2">
    <source>
        <dbReference type="SAM" id="SignalP"/>
    </source>
</evidence>
<protein>
    <submittedName>
        <fullName evidence="3">Uncharacterized protein</fullName>
    </submittedName>
</protein>
<keyword evidence="4" id="KW-1185">Reference proteome</keyword>
<gene>
    <name evidence="3" type="ORF">SteCoe_22377</name>
</gene>
<sequence length="239" mass="26248">MIVKVVVVILLVSLSYSAIVQEKIRLNDFGVQNNGFMQMLQTSGDECADEDDCIEDVSISIVCFDGECTVSDKSLDTNFVLELELNSVEDQAESETEIVGPSAEEDDGEEEDEVGPSAEEGAEEEVGSPAEEDDEEEEAEVEVGSPAEEDDEEEVGLPAEENDEEKVEEDAEEETSLPAEEDDKCDECDETSLLIECEDIDCEITDENEIEVTNVCNEGEDCVFEFTVVVACYENDCVV</sequence>
<comment type="caution">
    <text evidence="3">The sequence shown here is derived from an EMBL/GenBank/DDBJ whole genome shotgun (WGS) entry which is preliminary data.</text>
</comment>
<proteinExistence type="predicted"/>
<dbReference type="AlphaFoldDB" id="A0A1R2BMI4"/>
<dbReference type="Proteomes" id="UP000187209">
    <property type="component" value="Unassembled WGS sequence"/>
</dbReference>
<dbReference type="EMBL" id="MPUH01000548">
    <property type="protein sequence ID" value="OMJ77938.1"/>
    <property type="molecule type" value="Genomic_DNA"/>
</dbReference>
<feature type="compositionally biased region" description="Acidic residues" evidence="1">
    <location>
        <begin position="103"/>
        <end position="186"/>
    </location>
</feature>
<feature type="chain" id="PRO_5012661270" evidence="2">
    <location>
        <begin position="18"/>
        <end position="239"/>
    </location>
</feature>
<reference evidence="3 4" key="1">
    <citation type="submission" date="2016-11" db="EMBL/GenBank/DDBJ databases">
        <title>The macronuclear genome of Stentor coeruleus: a giant cell with tiny introns.</title>
        <authorList>
            <person name="Slabodnick M."/>
            <person name="Ruby J.G."/>
            <person name="Reiff S.B."/>
            <person name="Swart E.C."/>
            <person name="Gosai S."/>
            <person name="Prabakaran S."/>
            <person name="Witkowska E."/>
            <person name="Larue G.E."/>
            <person name="Fisher S."/>
            <person name="Freeman R.M."/>
            <person name="Gunawardena J."/>
            <person name="Chu W."/>
            <person name="Stover N.A."/>
            <person name="Gregory B.D."/>
            <person name="Nowacki M."/>
            <person name="Derisi J."/>
            <person name="Roy S.W."/>
            <person name="Marshall W.F."/>
            <person name="Sood P."/>
        </authorList>
    </citation>
    <scope>NUCLEOTIDE SEQUENCE [LARGE SCALE GENOMIC DNA]</scope>
    <source>
        <strain evidence="3">WM001</strain>
    </source>
</reference>
<organism evidence="3 4">
    <name type="scientific">Stentor coeruleus</name>
    <dbReference type="NCBI Taxonomy" id="5963"/>
    <lineage>
        <taxon>Eukaryota</taxon>
        <taxon>Sar</taxon>
        <taxon>Alveolata</taxon>
        <taxon>Ciliophora</taxon>
        <taxon>Postciliodesmatophora</taxon>
        <taxon>Heterotrichea</taxon>
        <taxon>Heterotrichida</taxon>
        <taxon>Stentoridae</taxon>
        <taxon>Stentor</taxon>
    </lineage>
</organism>
<feature type="signal peptide" evidence="2">
    <location>
        <begin position="1"/>
        <end position="17"/>
    </location>
</feature>
<evidence type="ECO:0000313" key="4">
    <source>
        <dbReference type="Proteomes" id="UP000187209"/>
    </source>
</evidence>
<evidence type="ECO:0000313" key="3">
    <source>
        <dbReference type="EMBL" id="OMJ77938.1"/>
    </source>
</evidence>
<evidence type="ECO:0000256" key="1">
    <source>
        <dbReference type="SAM" id="MobiDB-lite"/>
    </source>
</evidence>
<accession>A0A1R2BMI4</accession>